<dbReference type="PATRIC" id="fig|466.6.peg.3252"/>
<organism evidence="4 5">
    <name type="scientific">Legionella maceachernii</name>
    <dbReference type="NCBI Taxonomy" id="466"/>
    <lineage>
        <taxon>Bacteria</taxon>
        <taxon>Pseudomonadati</taxon>
        <taxon>Pseudomonadota</taxon>
        <taxon>Gammaproteobacteria</taxon>
        <taxon>Legionellales</taxon>
        <taxon>Legionellaceae</taxon>
        <taxon>Legionella</taxon>
    </lineage>
</organism>
<evidence type="ECO:0000256" key="2">
    <source>
        <dbReference type="SAM" id="MobiDB-lite"/>
    </source>
</evidence>
<comment type="caution">
    <text evidence="4">The sequence shown here is derived from an EMBL/GenBank/DDBJ whole genome shotgun (WGS) entry which is preliminary data.</text>
</comment>
<accession>A0A0W0VVU1</accession>
<gene>
    <name evidence="4" type="ORF">Lmac_3038</name>
</gene>
<proteinExistence type="predicted"/>
<dbReference type="GO" id="GO:0009103">
    <property type="term" value="P:lipopolysaccharide biosynthetic process"/>
    <property type="evidence" value="ECO:0007669"/>
    <property type="project" value="TreeGrafter"/>
</dbReference>
<dbReference type="EMBL" id="LNYL01000051">
    <property type="protein sequence ID" value="KTD24165.1"/>
    <property type="molecule type" value="Genomic_DNA"/>
</dbReference>
<dbReference type="Pfam" id="PF00534">
    <property type="entry name" value="Glycos_transf_1"/>
    <property type="match status" value="1"/>
</dbReference>
<evidence type="ECO:0000256" key="1">
    <source>
        <dbReference type="ARBA" id="ARBA00022679"/>
    </source>
</evidence>
<dbReference type="PANTHER" id="PTHR46401">
    <property type="entry name" value="GLYCOSYLTRANSFERASE WBBK-RELATED"/>
    <property type="match status" value="1"/>
</dbReference>
<dbReference type="GO" id="GO:0016757">
    <property type="term" value="F:glycosyltransferase activity"/>
    <property type="evidence" value="ECO:0007669"/>
    <property type="project" value="InterPro"/>
</dbReference>
<sequence length="405" mass="45765">MPTNKMHIGFDISQTGSGKAGCGFFAHAMIQAMLEIAPEHRYSLYPSFGDFFFDALMPIQNPYKKGHYGPRHLTREMASAFWSKQDIENTLGSPDIVHSNNFWCPTQFKSSRLIYTFYDMGFVVNPNWSTEANRLGCFSGVFNSSLAADWVVAISKASRDHYLSIFPHFPEDRIRVIYPCSRFTNGQHEGKRPKALKNCVAEKFWLNVGTIEPRKNQRCLAKAYARYLALNGEPMPLVFAGGEGWLMDDFKKYLHELDIESHVIFTGYVSDEELIWLYQNCYANLYCSLFEGFGLPILEGMQFGAPTLNSLSTSMPEIAGQATILLPAENTEDWAQAMLRLASNRSERERLSLVAQEQANKFSWEQSAALLLELYEEALAAPKRRELKNKVSPAKSILAHSGSGK</sequence>
<dbReference type="CDD" id="cd03809">
    <property type="entry name" value="GT4_MtfB-like"/>
    <property type="match status" value="1"/>
</dbReference>
<keyword evidence="5" id="KW-1185">Reference proteome</keyword>
<protein>
    <submittedName>
        <fullName evidence="4">Glycosyl transferase group 1</fullName>
    </submittedName>
</protein>
<dbReference type="Proteomes" id="UP000054908">
    <property type="component" value="Unassembled WGS sequence"/>
</dbReference>
<dbReference type="PANTHER" id="PTHR46401:SF2">
    <property type="entry name" value="GLYCOSYLTRANSFERASE WBBK-RELATED"/>
    <property type="match status" value="1"/>
</dbReference>
<reference evidence="4 5" key="1">
    <citation type="submission" date="2015-11" db="EMBL/GenBank/DDBJ databases">
        <title>Genomic analysis of 38 Legionella species identifies large and diverse effector repertoires.</title>
        <authorList>
            <person name="Burstein D."/>
            <person name="Amaro F."/>
            <person name="Zusman T."/>
            <person name="Lifshitz Z."/>
            <person name="Cohen O."/>
            <person name="Gilbert J.A."/>
            <person name="Pupko T."/>
            <person name="Shuman H.A."/>
            <person name="Segal G."/>
        </authorList>
    </citation>
    <scope>NUCLEOTIDE SEQUENCE [LARGE SCALE GENOMIC DNA]</scope>
    <source>
        <strain evidence="4 5">PX-1-G2-E2</strain>
    </source>
</reference>
<name>A0A0W0VVU1_9GAMM</name>
<evidence type="ECO:0000313" key="5">
    <source>
        <dbReference type="Proteomes" id="UP000054908"/>
    </source>
</evidence>
<keyword evidence="1 4" id="KW-0808">Transferase</keyword>
<dbReference type="InterPro" id="IPR001296">
    <property type="entry name" value="Glyco_trans_1"/>
</dbReference>
<dbReference type="AlphaFoldDB" id="A0A0W0VVU1"/>
<dbReference type="Gene3D" id="3.40.50.2000">
    <property type="entry name" value="Glycogen Phosphorylase B"/>
    <property type="match status" value="2"/>
</dbReference>
<evidence type="ECO:0000259" key="3">
    <source>
        <dbReference type="Pfam" id="PF00534"/>
    </source>
</evidence>
<dbReference type="STRING" id="466.Lmac_3038"/>
<feature type="region of interest" description="Disordered" evidence="2">
    <location>
        <begin position="386"/>
        <end position="405"/>
    </location>
</feature>
<feature type="domain" description="Glycosyl transferase family 1" evidence="3">
    <location>
        <begin position="202"/>
        <end position="352"/>
    </location>
</feature>
<dbReference type="SUPFAM" id="SSF53756">
    <property type="entry name" value="UDP-Glycosyltransferase/glycogen phosphorylase"/>
    <property type="match status" value="1"/>
</dbReference>
<dbReference type="RefSeq" id="WP_202972399.1">
    <property type="nucleotide sequence ID" value="NZ_CAAAIB010000001.1"/>
</dbReference>
<evidence type="ECO:0000313" key="4">
    <source>
        <dbReference type="EMBL" id="KTD24165.1"/>
    </source>
</evidence>